<reference evidence="1" key="1">
    <citation type="journal article" date="2021" name="New Phytol.">
        <title>Evolutionary innovations through gain and loss of genes in the ectomycorrhizal Boletales.</title>
        <authorList>
            <person name="Wu G."/>
            <person name="Miyauchi S."/>
            <person name="Morin E."/>
            <person name="Kuo A."/>
            <person name="Drula E."/>
            <person name="Varga T."/>
            <person name="Kohler A."/>
            <person name="Feng B."/>
            <person name="Cao Y."/>
            <person name="Lipzen A."/>
            <person name="Daum C."/>
            <person name="Hundley H."/>
            <person name="Pangilinan J."/>
            <person name="Johnson J."/>
            <person name="Barry K."/>
            <person name="LaButti K."/>
            <person name="Ng V."/>
            <person name="Ahrendt S."/>
            <person name="Min B."/>
            <person name="Choi I.G."/>
            <person name="Park H."/>
            <person name="Plett J.M."/>
            <person name="Magnuson J."/>
            <person name="Spatafora J.W."/>
            <person name="Nagy L.G."/>
            <person name="Henrissat B."/>
            <person name="Grigoriev I.V."/>
            <person name="Yang Z.L."/>
            <person name="Xu J."/>
            <person name="Martin F.M."/>
        </authorList>
    </citation>
    <scope>NUCLEOTIDE SEQUENCE</scope>
    <source>
        <strain evidence="1">ATCC 28755</strain>
    </source>
</reference>
<gene>
    <name evidence="1" type="ORF">BJ138DRAFT_73983</name>
</gene>
<proteinExistence type="predicted"/>
<evidence type="ECO:0000313" key="1">
    <source>
        <dbReference type="EMBL" id="KAH7903822.1"/>
    </source>
</evidence>
<name>A0ACB7ZSH9_9AGAM</name>
<sequence length="131" mass="14191">MYCSSFILGFDAWAPIKSNAKLPSILESFSASNPLSPDTAKMLDIGDISTWTLDALILLPRSRLRYIKSIYTPFLKKGQGGIVNHPGGSISSRSAFTGIFAYSWHGTLKQSSRGELKQLIARHGIGSKAGC</sequence>
<evidence type="ECO:0000313" key="2">
    <source>
        <dbReference type="Proteomes" id="UP000790377"/>
    </source>
</evidence>
<protein>
    <submittedName>
        <fullName evidence="1">Uncharacterized protein</fullName>
    </submittedName>
</protein>
<dbReference type="EMBL" id="MU268739">
    <property type="protein sequence ID" value="KAH7903822.1"/>
    <property type="molecule type" value="Genomic_DNA"/>
</dbReference>
<organism evidence="1 2">
    <name type="scientific">Hygrophoropsis aurantiaca</name>
    <dbReference type="NCBI Taxonomy" id="72124"/>
    <lineage>
        <taxon>Eukaryota</taxon>
        <taxon>Fungi</taxon>
        <taxon>Dikarya</taxon>
        <taxon>Basidiomycota</taxon>
        <taxon>Agaricomycotina</taxon>
        <taxon>Agaricomycetes</taxon>
        <taxon>Agaricomycetidae</taxon>
        <taxon>Boletales</taxon>
        <taxon>Coniophorineae</taxon>
        <taxon>Hygrophoropsidaceae</taxon>
        <taxon>Hygrophoropsis</taxon>
    </lineage>
</organism>
<dbReference type="Proteomes" id="UP000790377">
    <property type="component" value="Unassembled WGS sequence"/>
</dbReference>
<accession>A0ACB7ZSH9</accession>
<comment type="caution">
    <text evidence="1">The sequence shown here is derived from an EMBL/GenBank/DDBJ whole genome shotgun (WGS) entry which is preliminary data.</text>
</comment>
<keyword evidence="2" id="KW-1185">Reference proteome</keyword>